<feature type="transmembrane region" description="Helical" evidence="2">
    <location>
        <begin position="93"/>
        <end position="112"/>
    </location>
</feature>
<sequence length="137" mass="15186">MSTGARVGGYVLRFVLWAVPIGGVLWAANVVLDQGADWWEVALYTLISAAPLPWLTTKYGERYRRPVLVVAAMVAVYVVIMAIFTTIFRSQSFFVWVIFGVMLLSAQELFSWKKAHDDARDKTGGPTADDSRDPAAD</sequence>
<reference evidence="4" key="1">
    <citation type="journal article" date="2019" name="Int. J. Syst. Evol. Microbiol.">
        <title>The Global Catalogue of Microorganisms (GCM) 10K type strain sequencing project: providing services to taxonomists for standard genome sequencing and annotation.</title>
        <authorList>
            <consortium name="The Broad Institute Genomics Platform"/>
            <consortium name="The Broad Institute Genome Sequencing Center for Infectious Disease"/>
            <person name="Wu L."/>
            <person name="Ma J."/>
        </authorList>
    </citation>
    <scope>NUCLEOTIDE SEQUENCE [LARGE SCALE GENOMIC DNA]</scope>
    <source>
        <strain evidence="4">CGMCC 1.15480</strain>
    </source>
</reference>
<name>A0ABQ1PGQ6_9MICC</name>
<feature type="transmembrane region" description="Helical" evidence="2">
    <location>
        <begin position="12"/>
        <end position="32"/>
    </location>
</feature>
<organism evidence="3 4">
    <name type="scientific">Tersicoccus solisilvae</name>
    <dbReference type="NCBI Taxonomy" id="1882339"/>
    <lineage>
        <taxon>Bacteria</taxon>
        <taxon>Bacillati</taxon>
        <taxon>Actinomycetota</taxon>
        <taxon>Actinomycetes</taxon>
        <taxon>Micrococcales</taxon>
        <taxon>Micrococcaceae</taxon>
        <taxon>Tersicoccus</taxon>
    </lineage>
</organism>
<accession>A0ABQ1PGQ6</accession>
<dbReference type="EMBL" id="BMJI01000018">
    <property type="protein sequence ID" value="GGC96891.1"/>
    <property type="molecule type" value="Genomic_DNA"/>
</dbReference>
<dbReference type="RefSeq" id="WP_188668747.1">
    <property type="nucleotide sequence ID" value="NZ_BMJI01000018.1"/>
</dbReference>
<dbReference type="Proteomes" id="UP000597761">
    <property type="component" value="Unassembled WGS sequence"/>
</dbReference>
<evidence type="ECO:0000313" key="3">
    <source>
        <dbReference type="EMBL" id="GGC96891.1"/>
    </source>
</evidence>
<keyword evidence="2" id="KW-0472">Membrane</keyword>
<evidence type="ECO:0000256" key="2">
    <source>
        <dbReference type="SAM" id="Phobius"/>
    </source>
</evidence>
<protein>
    <submittedName>
        <fullName evidence="3">Uncharacterized protein</fullName>
    </submittedName>
</protein>
<evidence type="ECO:0000313" key="4">
    <source>
        <dbReference type="Proteomes" id="UP000597761"/>
    </source>
</evidence>
<evidence type="ECO:0000256" key="1">
    <source>
        <dbReference type="SAM" id="MobiDB-lite"/>
    </source>
</evidence>
<comment type="caution">
    <text evidence="3">The sequence shown here is derived from an EMBL/GenBank/DDBJ whole genome shotgun (WGS) entry which is preliminary data.</text>
</comment>
<gene>
    <name evidence="3" type="ORF">GCM10011512_24900</name>
</gene>
<proteinExistence type="predicted"/>
<feature type="transmembrane region" description="Helical" evidence="2">
    <location>
        <begin position="67"/>
        <end position="87"/>
    </location>
</feature>
<feature type="region of interest" description="Disordered" evidence="1">
    <location>
        <begin position="117"/>
        <end position="137"/>
    </location>
</feature>
<keyword evidence="2" id="KW-0812">Transmembrane</keyword>
<keyword evidence="4" id="KW-1185">Reference proteome</keyword>
<keyword evidence="2" id="KW-1133">Transmembrane helix</keyword>